<keyword evidence="2 3" id="KW-0238">DNA-binding</keyword>
<dbReference type="PANTHER" id="PTHR43479">
    <property type="entry name" value="ACREF/ENVCD OPERON REPRESSOR-RELATED"/>
    <property type="match status" value="1"/>
</dbReference>
<dbReference type="InterPro" id="IPR036271">
    <property type="entry name" value="Tet_transcr_reg_TetR-rel_C_sf"/>
</dbReference>
<evidence type="ECO:0000259" key="4">
    <source>
        <dbReference type="PROSITE" id="PS50977"/>
    </source>
</evidence>
<dbReference type="InterPro" id="IPR001647">
    <property type="entry name" value="HTH_TetR"/>
</dbReference>
<dbReference type="PANTHER" id="PTHR43479:SF11">
    <property type="entry name" value="ACREF_ENVCD OPERON REPRESSOR-RELATED"/>
    <property type="match status" value="1"/>
</dbReference>
<dbReference type="GO" id="GO:0003677">
    <property type="term" value="F:DNA binding"/>
    <property type="evidence" value="ECO:0007669"/>
    <property type="project" value="UniProtKB-UniRule"/>
</dbReference>
<evidence type="ECO:0000313" key="6">
    <source>
        <dbReference type="Proteomes" id="UP001234602"/>
    </source>
</evidence>
<organism evidence="5 6">
    <name type="scientific">Peribacillus simplex</name>
    <dbReference type="NCBI Taxonomy" id="1478"/>
    <lineage>
        <taxon>Bacteria</taxon>
        <taxon>Bacillati</taxon>
        <taxon>Bacillota</taxon>
        <taxon>Bacilli</taxon>
        <taxon>Bacillales</taxon>
        <taxon>Bacillaceae</taxon>
        <taxon>Peribacillus</taxon>
    </lineage>
</organism>
<sequence length="188" mass="21474">MSKNKQDDIFEAAMKLFAERGYDGTTVPMIADQAKVGAGTIYRYFANKESLVNSLFIKCVLQFSEAIRTDFPSNSTIREQFTHILIRIFDFARKNVNAFIFINSHDDGYYLDENSKETFNDFLDFIIRVIEDGKEKGYIRSLPSSALIAMVYGPIVMLVKMIETGKLAETPELLKELEESAWNAIRVI</sequence>
<dbReference type="Pfam" id="PF16295">
    <property type="entry name" value="TetR_C_10"/>
    <property type="match status" value="1"/>
</dbReference>
<dbReference type="AlphaFoldDB" id="A0AAW7INW2"/>
<evidence type="ECO:0000313" key="5">
    <source>
        <dbReference type="EMBL" id="MDM5451948.1"/>
    </source>
</evidence>
<accession>A0AAW7INW2</accession>
<comment type="caution">
    <text evidence="5">The sequence shown here is derived from an EMBL/GenBank/DDBJ whole genome shotgun (WGS) entry which is preliminary data.</text>
</comment>
<dbReference type="InterPro" id="IPR023772">
    <property type="entry name" value="DNA-bd_HTH_TetR-type_CS"/>
</dbReference>
<protein>
    <submittedName>
        <fullName evidence="5">TetR/AcrR family transcriptional regulator</fullName>
    </submittedName>
</protein>
<dbReference type="InterPro" id="IPR009057">
    <property type="entry name" value="Homeodomain-like_sf"/>
</dbReference>
<dbReference type="InterPro" id="IPR050624">
    <property type="entry name" value="HTH-type_Tx_Regulator"/>
</dbReference>
<dbReference type="SUPFAM" id="SSF48498">
    <property type="entry name" value="Tetracyclin repressor-like, C-terminal domain"/>
    <property type="match status" value="1"/>
</dbReference>
<gene>
    <name evidence="5" type="ORF">QUF89_06995</name>
</gene>
<feature type="domain" description="HTH tetR-type" evidence="4">
    <location>
        <begin position="3"/>
        <end position="63"/>
    </location>
</feature>
<feature type="DNA-binding region" description="H-T-H motif" evidence="3">
    <location>
        <begin position="26"/>
        <end position="45"/>
    </location>
</feature>
<dbReference type="InterPro" id="IPR032551">
    <property type="entry name" value="BscR_C"/>
</dbReference>
<dbReference type="RefSeq" id="WP_289319602.1">
    <property type="nucleotide sequence ID" value="NZ_JAUCEY010000008.1"/>
</dbReference>
<dbReference type="PROSITE" id="PS50977">
    <property type="entry name" value="HTH_TETR_2"/>
    <property type="match status" value="1"/>
</dbReference>
<dbReference type="SUPFAM" id="SSF46689">
    <property type="entry name" value="Homeodomain-like"/>
    <property type="match status" value="1"/>
</dbReference>
<reference evidence="5" key="1">
    <citation type="submission" date="2023-06" db="EMBL/GenBank/DDBJ databases">
        <title>Comparative genomics of Bacillaceae isolates and their secondary metabolite potential.</title>
        <authorList>
            <person name="Song L."/>
            <person name="Nielsen L.J."/>
            <person name="Mohite O."/>
            <person name="Xu X."/>
            <person name="Weber T."/>
            <person name="Kovacs A.T."/>
        </authorList>
    </citation>
    <scope>NUCLEOTIDE SEQUENCE</scope>
    <source>
        <strain evidence="5">D8_B_37</strain>
    </source>
</reference>
<dbReference type="Proteomes" id="UP001234602">
    <property type="component" value="Unassembled WGS sequence"/>
</dbReference>
<keyword evidence="1" id="KW-0678">Repressor</keyword>
<dbReference type="PROSITE" id="PS01081">
    <property type="entry name" value="HTH_TETR_1"/>
    <property type="match status" value="1"/>
</dbReference>
<evidence type="ECO:0000256" key="1">
    <source>
        <dbReference type="ARBA" id="ARBA00022491"/>
    </source>
</evidence>
<dbReference type="Gene3D" id="1.10.357.10">
    <property type="entry name" value="Tetracycline Repressor, domain 2"/>
    <property type="match status" value="1"/>
</dbReference>
<dbReference type="EMBL" id="JAUCEY010000008">
    <property type="protein sequence ID" value="MDM5451948.1"/>
    <property type="molecule type" value="Genomic_DNA"/>
</dbReference>
<dbReference type="Pfam" id="PF00440">
    <property type="entry name" value="TetR_N"/>
    <property type="match status" value="1"/>
</dbReference>
<evidence type="ECO:0000256" key="2">
    <source>
        <dbReference type="ARBA" id="ARBA00023125"/>
    </source>
</evidence>
<evidence type="ECO:0000256" key="3">
    <source>
        <dbReference type="PROSITE-ProRule" id="PRU00335"/>
    </source>
</evidence>
<dbReference type="PRINTS" id="PR00455">
    <property type="entry name" value="HTHTETR"/>
</dbReference>
<proteinExistence type="predicted"/>
<name>A0AAW7INW2_9BACI</name>